<organism evidence="1">
    <name type="scientific">Marinobacter sp. MMG032</name>
    <dbReference type="NCBI Taxonomy" id="3158548"/>
    <lineage>
        <taxon>Bacteria</taxon>
        <taxon>Pseudomonadati</taxon>
        <taxon>Pseudomonadota</taxon>
        <taxon>Gammaproteobacteria</taxon>
        <taxon>Pseudomonadales</taxon>
        <taxon>Marinobacteraceae</taxon>
        <taxon>Marinobacter</taxon>
    </lineage>
</organism>
<sequence>MGESPEDIPTLQDQVRIPSEIMEAAHRAKTAATVKPDIQARAAAVMEQVNSEAWQRQKNQFLAAIKNQHGIPEEEQSKTPSTRARPLLFISSSMPEITLRNYARDLEKVKGVMVLRGMIGGMETTQATMKFVAGLLKKNPLCEGPKCALRDIEVVVDPIQFQKHGIHQVPALVVEPSFDFQSYCESGANEMTTPRPVVYGDANLRSLLNSLTNMSDGTSAKALLAAMEMPND</sequence>
<accession>A0AAU7MTK1</accession>
<keyword evidence="1" id="KW-0614">Plasmid</keyword>
<dbReference type="RefSeq" id="WP_349344124.1">
    <property type="nucleotide sequence ID" value="NZ_CP157803.1"/>
</dbReference>
<reference evidence="1" key="1">
    <citation type="submission" date="2024-05" db="EMBL/GenBank/DDBJ databases">
        <title>Draft Genome Sequences of Flagellimonas sp. MMG031 and Marinobacter sp. MMG032 Isolated from the dinoflagellate Symbiodinium pilosum.</title>
        <authorList>
            <person name="Shikuma N.J."/>
            <person name="Farrell M.V."/>
        </authorList>
    </citation>
    <scope>NUCLEOTIDE SEQUENCE</scope>
    <source>
        <strain evidence="1">MMG032</strain>
        <plasmid evidence="1">unnaned</plasmid>
    </source>
</reference>
<protein>
    <submittedName>
        <fullName evidence="1">Type-F conjugative transfer system pilin assembly protein TrbC</fullName>
    </submittedName>
</protein>
<dbReference type="AlphaFoldDB" id="A0AAU7MTK1"/>
<geneLocation type="plasmid" evidence="1">
    <name>unnaned</name>
</geneLocation>
<dbReference type="Pfam" id="PF09673">
    <property type="entry name" value="TrbC_Ftype"/>
    <property type="match status" value="1"/>
</dbReference>
<dbReference type="EMBL" id="CP157803">
    <property type="protein sequence ID" value="XBQ21630.1"/>
    <property type="molecule type" value="Genomic_DNA"/>
</dbReference>
<dbReference type="InterPro" id="IPR019106">
    <property type="entry name" value="T4SS_TrbC"/>
</dbReference>
<proteinExistence type="predicted"/>
<gene>
    <name evidence="1" type="ORF">ABNF92_19680</name>
</gene>
<evidence type="ECO:0000313" key="1">
    <source>
        <dbReference type="EMBL" id="XBQ21630.1"/>
    </source>
</evidence>
<dbReference type="KEGG" id="mamm:ABNF92_19680"/>
<name>A0AAU7MTK1_9GAMM</name>